<feature type="transmembrane region" description="Helical" evidence="7">
    <location>
        <begin position="344"/>
        <end position="365"/>
    </location>
</feature>
<evidence type="ECO:0000256" key="2">
    <source>
        <dbReference type="ARBA" id="ARBA00022448"/>
    </source>
</evidence>
<organism evidence="9 10">
    <name type="scientific">Thermogemmata fonticola</name>
    <dbReference type="NCBI Taxonomy" id="2755323"/>
    <lineage>
        <taxon>Bacteria</taxon>
        <taxon>Pseudomonadati</taxon>
        <taxon>Planctomycetota</taxon>
        <taxon>Planctomycetia</taxon>
        <taxon>Gemmatales</taxon>
        <taxon>Gemmataceae</taxon>
        <taxon>Thermogemmata</taxon>
    </lineage>
</organism>
<feature type="transmembrane region" description="Helical" evidence="7">
    <location>
        <begin position="44"/>
        <end position="63"/>
    </location>
</feature>
<dbReference type="InterPro" id="IPR006153">
    <property type="entry name" value="Cation/H_exchanger_TM"/>
</dbReference>
<keyword evidence="6 7" id="KW-0472">Membrane</keyword>
<sequence>MGGAALFAVGDGEVLVRAVLLQIVVILVAARAAAVVVRRLGQPAVVGEFLAGLALGPSLLGRWQPELFAALFRPPLAGMTPEQSALLVEQVLGFTAHLGLIFLLFLVGLEVDGRYFRRGWGQPVAIAGVGLLLPLLVGLPVGYGLAWEEGAIGEEGLLSPAVLFVAAAFAITALPVLARILIDLGVLGTHLARLALASAAITDGAMWCLLAGITAWVNRREVGMGFGQSLLFLATFVLVMAFVIRPWGGKYLRRALQRGEGRLSLPVWTVLLLLLLLSAYTASGMGIHAWFGAFALGVALAGVPGFPAEAAARLRTLTQGFFLPIFFAYAGLRTDVFVMLDVWSGPVCLGVLAAAALVKWVPCTLAARWQGLSWREAALMGSLMNTRGLMGLVVASMGRDVGALSPGLFALLVLMAEIMTLLTTPLVLLLARGTEWEAPLRTSGWLRPQSVPAAATSVSASEAITSVSEVPPMMKK</sequence>
<dbReference type="Gene3D" id="1.20.1530.20">
    <property type="match status" value="1"/>
</dbReference>
<dbReference type="PANTHER" id="PTHR32468">
    <property type="entry name" value="CATION/H + ANTIPORTER"/>
    <property type="match status" value="1"/>
</dbReference>
<comment type="subcellular location">
    <subcellularLocation>
        <location evidence="1">Membrane</location>
        <topology evidence="1">Multi-pass membrane protein</topology>
    </subcellularLocation>
</comment>
<feature type="transmembrane region" description="Helical" evidence="7">
    <location>
        <begin position="14"/>
        <end position="37"/>
    </location>
</feature>
<feature type="transmembrane region" description="Helical" evidence="7">
    <location>
        <begin position="409"/>
        <end position="431"/>
    </location>
</feature>
<gene>
    <name evidence="9" type="ORF">H0921_11965</name>
</gene>
<dbReference type="Proteomes" id="UP000542342">
    <property type="component" value="Unassembled WGS sequence"/>
</dbReference>
<dbReference type="GO" id="GO:0016020">
    <property type="term" value="C:membrane"/>
    <property type="evidence" value="ECO:0007669"/>
    <property type="project" value="UniProtKB-SubCell"/>
</dbReference>
<dbReference type="InterPro" id="IPR050794">
    <property type="entry name" value="CPA2_transporter"/>
</dbReference>
<reference evidence="9 10" key="1">
    <citation type="submission" date="2020-07" db="EMBL/GenBank/DDBJ databases">
        <title>Thermogemmata thermophila gen. nov., sp. nov., a novel moderate thermophilic planctomycete from a Kamchatka hot spring.</title>
        <authorList>
            <person name="Elcheninov A.G."/>
            <person name="Podosokorskaya O.A."/>
            <person name="Kovaleva O.L."/>
            <person name="Novikov A."/>
            <person name="Bonch-Osmolovskaya E.A."/>
            <person name="Toshchakov S.V."/>
            <person name="Kublanov I.V."/>
        </authorList>
    </citation>
    <scope>NUCLEOTIDE SEQUENCE [LARGE SCALE GENOMIC DNA]</scope>
    <source>
        <strain evidence="9 10">2918</strain>
    </source>
</reference>
<dbReference type="GO" id="GO:1902600">
    <property type="term" value="P:proton transmembrane transport"/>
    <property type="evidence" value="ECO:0007669"/>
    <property type="project" value="InterPro"/>
</dbReference>
<protein>
    <submittedName>
        <fullName evidence="9">Cation:proton antiporter</fullName>
    </submittedName>
</protein>
<feature type="transmembrane region" description="Helical" evidence="7">
    <location>
        <begin position="91"/>
        <end position="111"/>
    </location>
</feature>
<evidence type="ECO:0000256" key="1">
    <source>
        <dbReference type="ARBA" id="ARBA00004141"/>
    </source>
</evidence>
<keyword evidence="5" id="KW-0406">Ion transport</keyword>
<evidence type="ECO:0000256" key="3">
    <source>
        <dbReference type="ARBA" id="ARBA00022692"/>
    </source>
</evidence>
<feature type="domain" description="Cation/H+ exchanger transmembrane" evidence="8">
    <location>
        <begin position="28"/>
        <end position="426"/>
    </location>
</feature>
<dbReference type="PANTHER" id="PTHR32468:SF0">
    <property type="entry name" value="K(+)_H(+) ANTIPORTER 1"/>
    <property type="match status" value="1"/>
</dbReference>
<evidence type="ECO:0000259" key="8">
    <source>
        <dbReference type="Pfam" id="PF00999"/>
    </source>
</evidence>
<proteinExistence type="predicted"/>
<evidence type="ECO:0000313" key="10">
    <source>
        <dbReference type="Proteomes" id="UP000542342"/>
    </source>
</evidence>
<feature type="transmembrane region" description="Helical" evidence="7">
    <location>
        <begin position="289"/>
        <end position="307"/>
    </location>
</feature>
<feature type="transmembrane region" description="Helical" evidence="7">
    <location>
        <begin position="123"/>
        <end position="145"/>
    </location>
</feature>
<evidence type="ECO:0000313" key="9">
    <source>
        <dbReference type="EMBL" id="MBA2226878.1"/>
    </source>
</evidence>
<keyword evidence="4 7" id="KW-1133">Transmembrane helix</keyword>
<dbReference type="RefSeq" id="WP_194538330.1">
    <property type="nucleotide sequence ID" value="NZ_JACEFB010000008.1"/>
</dbReference>
<evidence type="ECO:0000256" key="5">
    <source>
        <dbReference type="ARBA" id="ARBA00023065"/>
    </source>
</evidence>
<feature type="transmembrane region" description="Helical" evidence="7">
    <location>
        <begin position="194"/>
        <end position="217"/>
    </location>
</feature>
<comment type="caution">
    <text evidence="9">The sequence shown here is derived from an EMBL/GenBank/DDBJ whole genome shotgun (WGS) entry which is preliminary data.</text>
</comment>
<evidence type="ECO:0000256" key="4">
    <source>
        <dbReference type="ARBA" id="ARBA00022989"/>
    </source>
</evidence>
<feature type="transmembrane region" description="Helical" evidence="7">
    <location>
        <begin position="223"/>
        <end position="244"/>
    </location>
</feature>
<keyword evidence="3 7" id="KW-0812">Transmembrane</keyword>
<dbReference type="InterPro" id="IPR038770">
    <property type="entry name" value="Na+/solute_symporter_sf"/>
</dbReference>
<keyword evidence="10" id="KW-1185">Reference proteome</keyword>
<dbReference type="AlphaFoldDB" id="A0A7V9AC87"/>
<evidence type="ECO:0000256" key="7">
    <source>
        <dbReference type="SAM" id="Phobius"/>
    </source>
</evidence>
<name>A0A7V9AC87_9BACT</name>
<dbReference type="GO" id="GO:0015297">
    <property type="term" value="F:antiporter activity"/>
    <property type="evidence" value="ECO:0007669"/>
    <property type="project" value="InterPro"/>
</dbReference>
<dbReference type="EMBL" id="JACEFB010000008">
    <property type="protein sequence ID" value="MBA2226878.1"/>
    <property type="molecule type" value="Genomic_DNA"/>
</dbReference>
<feature type="transmembrane region" description="Helical" evidence="7">
    <location>
        <begin position="157"/>
        <end position="182"/>
    </location>
</feature>
<keyword evidence="2" id="KW-0813">Transport</keyword>
<feature type="transmembrane region" description="Helical" evidence="7">
    <location>
        <begin position="265"/>
        <end position="283"/>
    </location>
</feature>
<accession>A0A7V9AC87</accession>
<evidence type="ECO:0000256" key="6">
    <source>
        <dbReference type="ARBA" id="ARBA00023136"/>
    </source>
</evidence>
<dbReference type="Pfam" id="PF00999">
    <property type="entry name" value="Na_H_Exchanger"/>
    <property type="match status" value="1"/>
</dbReference>